<name>A0A6I4P184_9MICO</name>
<dbReference type="AlphaFoldDB" id="A0A6I4P184"/>
<evidence type="ECO:0000313" key="2">
    <source>
        <dbReference type="EMBL" id="MWC00424.1"/>
    </source>
</evidence>
<evidence type="ECO:0000259" key="1">
    <source>
        <dbReference type="Pfam" id="PF04715"/>
    </source>
</evidence>
<dbReference type="Pfam" id="PF04715">
    <property type="entry name" value="Anth_synt_I_N"/>
    <property type="match status" value="1"/>
</dbReference>
<evidence type="ECO:0000313" key="3">
    <source>
        <dbReference type="Proteomes" id="UP000438182"/>
    </source>
</evidence>
<dbReference type="SUPFAM" id="SSF56322">
    <property type="entry name" value="ADC synthase"/>
    <property type="match status" value="1"/>
</dbReference>
<dbReference type="InterPro" id="IPR006805">
    <property type="entry name" value="Anth_synth_I_N"/>
</dbReference>
<feature type="domain" description="Anthranilate synthase component I N-terminal" evidence="1">
    <location>
        <begin position="14"/>
        <end position="153"/>
    </location>
</feature>
<accession>A0A6I4P184</accession>
<reference evidence="2 3" key="1">
    <citation type="submission" date="2019-12" db="EMBL/GenBank/DDBJ databases">
        <authorList>
            <person name="Kim Y.S."/>
        </authorList>
    </citation>
    <scope>NUCLEOTIDE SEQUENCE [LARGE SCALE GENOMIC DNA]</scope>
    <source>
        <strain evidence="2 3">MMS17-SY077</strain>
    </source>
</reference>
<feature type="non-terminal residue" evidence="2">
    <location>
        <position position="189"/>
    </location>
</feature>
<sequence>MHRPLRIVLPDRRDAEAVFLALDDGGDAVWLDSGPGATGGHSVIGIADASSARLVVGADGRLIRSDADGDVVLAGSVFDALAESLVADDPIDAGAVDPVAPFEEPGPGWFGWFGYEVGAAAAGAPVHAAETPGAAWVRLDRLVVIDHAADAVVLRTAGRAGDAEWAAATVARIAAIPNGPLPAPAAPPP</sequence>
<keyword evidence="3" id="KW-1185">Reference proteome</keyword>
<dbReference type="EMBL" id="WSTA01000149">
    <property type="protein sequence ID" value="MWC00424.1"/>
    <property type="molecule type" value="Genomic_DNA"/>
</dbReference>
<dbReference type="Gene3D" id="3.60.120.10">
    <property type="entry name" value="Anthranilate synthase"/>
    <property type="match status" value="1"/>
</dbReference>
<comment type="caution">
    <text evidence="2">The sequence shown here is derived from an EMBL/GenBank/DDBJ whole genome shotgun (WGS) entry which is preliminary data.</text>
</comment>
<dbReference type="Proteomes" id="UP000438182">
    <property type="component" value="Unassembled WGS sequence"/>
</dbReference>
<organism evidence="2 3">
    <name type="scientific">Agromyces seonyuensis</name>
    <dbReference type="NCBI Taxonomy" id="2662446"/>
    <lineage>
        <taxon>Bacteria</taxon>
        <taxon>Bacillati</taxon>
        <taxon>Actinomycetota</taxon>
        <taxon>Actinomycetes</taxon>
        <taxon>Micrococcales</taxon>
        <taxon>Microbacteriaceae</taxon>
        <taxon>Agromyces</taxon>
    </lineage>
</organism>
<gene>
    <name evidence="2" type="ORF">GB864_17955</name>
</gene>
<protein>
    <recommendedName>
        <fullName evidence="1">Anthranilate synthase component I N-terminal domain-containing protein</fullName>
    </recommendedName>
</protein>
<dbReference type="InterPro" id="IPR005801">
    <property type="entry name" value="ADC_synthase"/>
</dbReference>
<proteinExistence type="predicted"/>